<protein>
    <submittedName>
        <fullName evidence="1">Uncharacterized protein</fullName>
    </submittedName>
</protein>
<reference evidence="1 2" key="1">
    <citation type="journal article" date="2017" name="Genome Announc.">
        <title>Complete Genome Sequences of Two Acetylene-Fermenting Pelobacter acetylenicus Strains.</title>
        <authorList>
            <person name="Sutton J.M."/>
            <person name="Baesman S.M."/>
            <person name="Fierst J.L."/>
            <person name="Poret-Peterson A.T."/>
            <person name="Oremland R.S."/>
            <person name="Dunlap D.S."/>
            <person name="Akob D.M."/>
        </authorList>
    </citation>
    <scope>NUCLEOTIDE SEQUENCE [LARGE SCALE GENOMIC DNA]</scope>
    <source>
        <strain evidence="1 2">SFB93</strain>
    </source>
</reference>
<accession>A0A1L3GQR0</accession>
<dbReference type="OrthoDB" id="5387736at2"/>
<evidence type="ECO:0000313" key="2">
    <source>
        <dbReference type="Proteomes" id="UP000182517"/>
    </source>
</evidence>
<dbReference type="KEGG" id="pef:A7E78_10585"/>
<gene>
    <name evidence="1" type="ORF">A7E78_10585</name>
</gene>
<sequence length="66" mass="7645">MARFKTKPTVIEAFQVSERIVIPPTETFCQHIFVVYPGDYLCTDDQGFKVPSRPEVFEKLHEPMAE</sequence>
<evidence type="ECO:0000313" key="1">
    <source>
        <dbReference type="EMBL" id="APG28254.1"/>
    </source>
</evidence>
<proteinExistence type="predicted"/>
<dbReference type="RefSeq" id="WP_072284247.1">
    <property type="nucleotide sequence ID" value="NZ_CP015519.1"/>
</dbReference>
<name>A0A1L3GQR0_9BACT</name>
<dbReference type="AlphaFoldDB" id="A0A1L3GQR0"/>
<organism evidence="1 2">
    <name type="scientific">Syntrophotalea acetylenivorans</name>
    <dbReference type="NCBI Taxonomy" id="1842532"/>
    <lineage>
        <taxon>Bacteria</taxon>
        <taxon>Pseudomonadati</taxon>
        <taxon>Thermodesulfobacteriota</taxon>
        <taxon>Desulfuromonadia</taxon>
        <taxon>Desulfuromonadales</taxon>
        <taxon>Syntrophotaleaceae</taxon>
        <taxon>Syntrophotalea</taxon>
    </lineage>
</organism>
<dbReference type="Proteomes" id="UP000182517">
    <property type="component" value="Chromosome"/>
</dbReference>
<keyword evidence="2" id="KW-1185">Reference proteome</keyword>
<dbReference type="EMBL" id="CP015519">
    <property type="protein sequence ID" value="APG28254.1"/>
    <property type="molecule type" value="Genomic_DNA"/>
</dbReference>